<feature type="region of interest" description="Disordered" evidence="1">
    <location>
        <begin position="90"/>
        <end position="111"/>
    </location>
</feature>
<dbReference type="AlphaFoldDB" id="A0AA40F9K9"/>
<dbReference type="Proteomes" id="UP001172155">
    <property type="component" value="Unassembled WGS sequence"/>
</dbReference>
<gene>
    <name evidence="3" type="ORF">B0T18DRAFT_434376</name>
</gene>
<keyword evidence="4" id="KW-1185">Reference proteome</keyword>
<dbReference type="InterPro" id="IPR012664">
    <property type="entry name" value="CHP02452"/>
</dbReference>
<accession>A0AA40F9K9</accession>
<dbReference type="SUPFAM" id="SSF52949">
    <property type="entry name" value="Macro domain-like"/>
    <property type="match status" value="1"/>
</dbReference>
<dbReference type="NCBIfam" id="TIGR02452">
    <property type="entry name" value="TIGR02452 family protein"/>
    <property type="match status" value="1"/>
</dbReference>
<evidence type="ECO:0000256" key="1">
    <source>
        <dbReference type="SAM" id="MobiDB-lite"/>
    </source>
</evidence>
<dbReference type="PANTHER" id="PTHR35596:SF1">
    <property type="entry name" value="MICROBIAL-TYPE PARG CATALYTIC DOMAIN-CONTAINING PROTEIN"/>
    <property type="match status" value="1"/>
</dbReference>
<evidence type="ECO:0000259" key="2">
    <source>
        <dbReference type="Pfam" id="PF10021"/>
    </source>
</evidence>
<reference evidence="3" key="1">
    <citation type="submission" date="2023-06" db="EMBL/GenBank/DDBJ databases">
        <title>Genome-scale phylogeny and comparative genomics of the fungal order Sordariales.</title>
        <authorList>
            <consortium name="Lawrence Berkeley National Laboratory"/>
            <person name="Hensen N."/>
            <person name="Bonometti L."/>
            <person name="Westerberg I."/>
            <person name="Brannstrom I.O."/>
            <person name="Guillou S."/>
            <person name="Cros-Aarteil S."/>
            <person name="Calhoun S."/>
            <person name="Haridas S."/>
            <person name="Kuo A."/>
            <person name="Mondo S."/>
            <person name="Pangilinan J."/>
            <person name="Riley R."/>
            <person name="LaButti K."/>
            <person name="Andreopoulos B."/>
            <person name="Lipzen A."/>
            <person name="Chen C."/>
            <person name="Yanf M."/>
            <person name="Daum C."/>
            <person name="Ng V."/>
            <person name="Clum A."/>
            <person name="Steindorff A."/>
            <person name="Ohm R."/>
            <person name="Martin F."/>
            <person name="Silar P."/>
            <person name="Natvig D."/>
            <person name="Lalanne C."/>
            <person name="Gautier V."/>
            <person name="Ament-velasquez S.L."/>
            <person name="Kruys A."/>
            <person name="Hutchinson M.I."/>
            <person name="Powell A.J."/>
            <person name="Barry K."/>
            <person name="Miller A.N."/>
            <person name="Grigoriev I.V."/>
            <person name="Debuchy R."/>
            <person name="Gladieux P."/>
            <person name="Thoren M.H."/>
            <person name="Johannesson H."/>
        </authorList>
    </citation>
    <scope>NUCLEOTIDE SEQUENCE</scope>
    <source>
        <strain evidence="3">SMH3187-1</strain>
    </source>
</reference>
<name>A0AA40F9K9_9PEZI</name>
<dbReference type="Gene3D" id="3.40.220.10">
    <property type="entry name" value="Leucine Aminopeptidase, subunit E, domain 1"/>
    <property type="match status" value="1"/>
</dbReference>
<sequence length="356" mass="39992">MGWFGNLTSVLYNPLAKTQQASHPGSVIRKSSRRKYMMDSPHQFPLQHHPAQYSQSYQTQPHPYASSFQNLRDTARATQNVLPPLLAKLNRTDDARRSSKHTLSSPLRLDPSQCPRLAQPARILVVNDDTLNAAIKHCPTSVPHPAVINFADRERPGGGWLNGAMAQEESLCYRSSLSVSLDTSRRVGHYPLSGTEAEALYAPWVVVLRGDLATGHRLLLNATGSTGDIVDVRELPVVSVLTVPAIKRPRLRKVGNLDGGWKWVFQRDRDRNFTKDKMRLVLRMAAAYGHKHLVLGALGCGVYANPPEDVAWCWLEVLREDEFRGNWWRTVVFAVYDPKNEGNFEIFNRVLGGQRV</sequence>
<dbReference type="Pfam" id="PF10021">
    <property type="entry name" value="PARG_cat_microb"/>
    <property type="match status" value="1"/>
</dbReference>
<dbReference type="InterPro" id="IPR019261">
    <property type="entry name" value="PARG_cat_microbial"/>
</dbReference>
<dbReference type="InterPro" id="IPR043472">
    <property type="entry name" value="Macro_dom-like"/>
</dbReference>
<evidence type="ECO:0000313" key="3">
    <source>
        <dbReference type="EMBL" id="KAK0753753.1"/>
    </source>
</evidence>
<feature type="domain" description="Microbial-type PARG catalytic" evidence="2">
    <location>
        <begin position="106"/>
        <end position="206"/>
    </location>
</feature>
<protein>
    <recommendedName>
        <fullName evidence="2">Microbial-type PARG catalytic domain-containing protein</fullName>
    </recommendedName>
</protein>
<evidence type="ECO:0000313" key="4">
    <source>
        <dbReference type="Proteomes" id="UP001172155"/>
    </source>
</evidence>
<dbReference type="PANTHER" id="PTHR35596">
    <property type="entry name" value="DUF2263 DOMAIN-CONTAINING PROTEIN"/>
    <property type="match status" value="1"/>
</dbReference>
<proteinExistence type="predicted"/>
<comment type="caution">
    <text evidence="3">The sequence shown here is derived from an EMBL/GenBank/DDBJ whole genome shotgun (WGS) entry which is preliminary data.</text>
</comment>
<organism evidence="3 4">
    <name type="scientific">Schizothecium vesticola</name>
    <dbReference type="NCBI Taxonomy" id="314040"/>
    <lineage>
        <taxon>Eukaryota</taxon>
        <taxon>Fungi</taxon>
        <taxon>Dikarya</taxon>
        <taxon>Ascomycota</taxon>
        <taxon>Pezizomycotina</taxon>
        <taxon>Sordariomycetes</taxon>
        <taxon>Sordariomycetidae</taxon>
        <taxon>Sordariales</taxon>
        <taxon>Schizotheciaceae</taxon>
        <taxon>Schizothecium</taxon>
    </lineage>
</organism>
<dbReference type="EMBL" id="JAUKUD010000001">
    <property type="protein sequence ID" value="KAK0753753.1"/>
    <property type="molecule type" value="Genomic_DNA"/>
</dbReference>